<evidence type="ECO:0000313" key="3">
    <source>
        <dbReference type="Proteomes" id="UP001201980"/>
    </source>
</evidence>
<accession>A0AAD5RMT2</accession>
<gene>
    <name evidence="2" type="ORF">MKZ38_003939</name>
</gene>
<keyword evidence="1" id="KW-1133">Transmembrane helix</keyword>
<name>A0AAD5RMT2_9PEZI</name>
<sequence length="238" mass="26707">MGVIDDKSNRNIFQKSLVLEKPYDVQTPETLSLGRKRELLTFLLLDIPLNNIQKMRIQLAPEWHPRQKQPLANKEERSWRGLAQQALAFGATTMHSAQISELTILGSKLLALWLGPTIELRDLLPKLLSDKVAENTGQAFAPFFRRAGNLPCLEVEAEDRGTEKIGPAIGSYIWVLSSNKWLSVPLPAVQAGIHLSALKSLLPSVVKEMMWKASCTYIAILTPLIFYIVALLVRRPNF</sequence>
<keyword evidence="1" id="KW-0812">Transmembrane</keyword>
<reference evidence="2" key="1">
    <citation type="submission" date="2022-07" db="EMBL/GenBank/DDBJ databases">
        <title>Draft genome sequence of Zalerion maritima ATCC 34329, a (micro)plastics degrading marine fungus.</title>
        <authorList>
            <person name="Paco A."/>
            <person name="Goncalves M.F.M."/>
            <person name="Rocha-Santos T.A.P."/>
            <person name="Alves A."/>
        </authorList>
    </citation>
    <scope>NUCLEOTIDE SEQUENCE</scope>
    <source>
        <strain evidence="2">ATCC 34329</strain>
    </source>
</reference>
<evidence type="ECO:0000256" key="1">
    <source>
        <dbReference type="SAM" id="Phobius"/>
    </source>
</evidence>
<proteinExistence type="predicted"/>
<feature type="transmembrane region" description="Helical" evidence="1">
    <location>
        <begin position="209"/>
        <end position="233"/>
    </location>
</feature>
<protein>
    <submittedName>
        <fullName evidence="2">Uncharacterized protein</fullName>
    </submittedName>
</protein>
<comment type="caution">
    <text evidence="2">The sequence shown here is derived from an EMBL/GenBank/DDBJ whole genome shotgun (WGS) entry which is preliminary data.</text>
</comment>
<dbReference type="EMBL" id="JAKWBI020000231">
    <property type="protein sequence ID" value="KAJ2898432.1"/>
    <property type="molecule type" value="Genomic_DNA"/>
</dbReference>
<dbReference type="AlphaFoldDB" id="A0AAD5RMT2"/>
<keyword evidence="1" id="KW-0472">Membrane</keyword>
<evidence type="ECO:0000313" key="2">
    <source>
        <dbReference type="EMBL" id="KAJ2898432.1"/>
    </source>
</evidence>
<dbReference type="Proteomes" id="UP001201980">
    <property type="component" value="Unassembled WGS sequence"/>
</dbReference>
<keyword evidence="3" id="KW-1185">Reference proteome</keyword>
<organism evidence="2 3">
    <name type="scientific">Zalerion maritima</name>
    <dbReference type="NCBI Taxonomy" id="339359"/>
    <lineage>
        <taxon>Eukaryota</taxon>
        <taxon>Fungi</taxon>
        <taxon>Dikarya</taxon>
        <taxon>Ascomycota</taxon>
        <taxon>Pezizomycotina</taxon>
        <taxon>Sordariomycetes</taxon>
        <taxon>Lulworthiomycetidae</taxon>
        <taxon>Lulworthiales</taxon>
        <taxon>Lulworthiaceae</taxon>
        <taxon>Zalerion</taxon>
    </lineage>
</organism>